<accession>A0A8J7FP87</accession>
<evidence type="ECO:0000313" key="4">
    <source>
        <dbReference type="Proteomes" id="UP000608754"/>
    </source>
</evidence>
<name>A0A8J7FP87_9FLAO</name>
<feature type="domain" description="Putative beta-lactamase-inhibitor-like PepSY-like" evidence="2">
    <location>
        <begin position="69"/>
        <end position="150"/>
    </location>
</feature>
<feature type="signal peptide" evidence="1">
    <location>
        <begin position="1"/>
        <end position="19"/>
    </location>
</feature>
<dbReference type="SUPFAM" id="SSF160574">
    <property type="entry name" value="BT0923-like"/>
    <property type="match status" value="1"/>
</dbReference>
<evidence type="ECO:0000259" key="2">
    <source>
        <dbReference type="Pfam" id="PF11396"/>
    </source>
</evidence>
<gene>
    <name evidence="3" type="ORF">IM532_04890</name>
</gene>
<evidence type="ECO:0000256" key="1">
    <source>
        <dbReference type="SAM" id="SignalP"/>
    </source>
</evidence>
<proteinExistence type="predicted"/>
<feature type="chain" id="PRO_5035218254" evidence="1">
    <location>
        <begin position="20"/>
        <end position="154"/>
    </location>
</feature>
<evidence type="ECO:0000313" key="3">
    <source>
        <dbReference type="EMBL" id="MBF0596789.1"/>
    </source>
</evidence>
<reference evidence="3" key="1">
    <citation type="submission" date="2020-10" db="EMBL/GenBank/DDBJ databases">
        <authorList>
            <person name="Lu T."/>
            <person name="Wang Q."/>
            <person name="Han X."/>
        </authorList>
    </citation>
    <scope>NUCLEOTIDE SEQUENCE</scope>
    <source>
        <strain evidence="3">WQ 117</strain>
    </source>
</reference>
<dbReference type="Pfam" id="PF11396">
    <property type="entry name" value="PepSY_like"/>
    <property type="match status" value="1"/>
</dbReference>
<dbReference type="EMBL" id="JADGIK010000002">
    <property type="protein sequence ID" value="MBF0596789.1"/>
    <property type="molecule type" value="Genomic_DNA"/>
</dbReference>
<dbReference type="Gene3D" id="3.40.1420.30">
    <property type="match status" value="1"/>
</dbReference>
<keyword evidence="1" id="KW-0732">Signal</keyword>
<dbReference type="Proteomes" id="UP000608754">
    <property type="component" value="Unassembled WGS sequence"/>
</dbReference>
<keyword evidence="4" id="KW-1185">Reference proteome</keyword>
<comment type="caution">
    <text evidence="3">The sequence shown here is derived from an EMBL/GenBank/DDBJ whole genome shotgun (WGS) entry which is preliminary data.</text>
</comment>
<organism evidence="3 4">
    <name type="scientific">Faecalibacter rhinopitheci</name>
    <dbReference type="NCBI Taxonomy" id="2779678"/>
    <lineage>
        <taxon>Bacteria</taxon>
        <taxon>Pseudomonadati</taxon>
        <taxon>Bacteroidota</taxon>
        <taxon>Flavobacteriia</taxon>
        <taxon>Flavobacteriales</taxon>
        <taxon>Weeksellaceae</taxon>
        <taxon>Faecalibacter</taxon>
    </lineage>
</organism>
<protein>
    <submittedName>
        <fullName evidence="3">PepSY-like domain-containing protein</fullName>
    </submittedName>
</protein>
<dbReference type="RefSeq" id="WP_194182313.1">
    <property type="nucleotide sequence ID" value="NZ_JADGIK010000002.1"/>
</dbReference>
<dbReference type="AlphaFoldDB" id="A0A8J7FP87"/>
<dbReference type="InterPro" id="IPR021533">
    <property type="entry name" value="PepSY-like"/>
</dbReference>
<dbReference type="PROSITE" id="PS51257">
    <property type="entry name" value="PROKAR_LIPOPROTEIN"/>
    <property type="match status" value="1"/>
</dbReference>
<sequence>MKKLFLGLSLFAFIGFTTAACNTDDDNNTTIVEANTLPNEGQLFITTHFPGTTISVVEKYNPAKADGTMYEVKLSNGVEIDLDQAGNWIEVDAPSYASLPTSFILPNIVNYIETNYPAQGINSIDKTVAGFDVELVNDIDLIFDTNGNFLRIKP</sequence>